<keyword evidence="8 9" id="KW-0539">Nucleus</keyword>
<evidence type="ECO:0000256" key="6">
    <source>
        <dbReference type="ARBA" id="ARBA00023163"/>
    </source>
</evidence>
<feature type="domain" description="NR LBD" evidence="12">
    <location>
        <begin position="265"/>
        <end position="515"/>
    </location>
</feature>
<sequence>MPKSANFSVVNQGQGRFSALGQGSRSNLKLDANNNALFGKPGGSYGPTQLSNSLGGVINNFINTSLNNQGPHTASSAAAAAATAYLLNNSASANLILANLNHQQQQQQQYVDESKCHVCGDKSTGSHFGGISCESCKAFFRRSVQKNRFEDYKCSYSGECKMNTNTRKICQFCRYKTCLSIGMRPKWVLSDDERHQKYGNRRKNKQKTDVAEQENKDESETKNMTQASNSDEDTRSPGDSTKNDLNKLGVDGINARTNGLNLTSYEKDLIDRLSIAYYHSRKFNAMDMNVQKKFATLFQTQSESSLKKMAKVILANFIVQPVKRVVTFAKLIPDFRKLDLNDQMCLLQGGTMEVTICSSSSLYDAQANKFENLISKDHELKATSNSIQLDFLKLIWSEDVFEKTITFLKSMNELNIDEATLILFLPLILFSPDRRDLKDRQKIFQIQSKYSLLLKKYMIWKFGLNENTTRIYNKLLLKLIELRTLSEIHSSILLDADPDQLEPFPLSFISNKKNEIMKIKTSPEEMQVETKEQMANDSLEQPKMSTNPDSVLSILTPSSSNSGQTNMSAVSSPSVQASPFSQPNSNEPES</sequence>
<evidence type="ECO:0000256" key="10">
    <source>
        <dbReference type="SAM" id="MobiDB-lite"/>
    </source>
</evidence>
<evidence type="ECO:0000313" key="13">
    <source>
        <dbReference type="EMBL" id="ASL70499.1"/>
    </source>
</evidence>
<organism evidence="13">
    <name type="scientific">Brachionus rotundiformis</name>
    <dbReference type="NCBI Taxonomy" id="96890"/>
    <lineage>
        <taxon>Eukaryota</taxon>
        <taxon>Metazoa</taxon>
        <taxon>Spiralia</taxon>
        <taxon>Gnathifera</taxon>
        <taxon>Rotifera</taxon>
        <taxon>Eurotatoria</taxon>
        <taxon>Monogononta</taxon>
        <taxon>Pseudotrocha</taxon>
        <taxon>Ploima</taxon>
        <taxon>Brachionidae</taxon>
        <taxon>Brachionus</taxon>
    </lineage>
</organism>
<keyword evidence="6 9" id="KW-0804">Transcription</keyword>
<keyword evidence="2 9" id="KW-0863">Zinc-finger</keyword>
<evidence type="ECO:0000259" key="11">
    <source>
        <dbReference type="PROSITE" id="PS51030"/>
    </source>
</evidence>
<dbReference type="PRINTS" id="PR00398">
    <property type="entry name" value="STRDHORMONER"/>
</dbReference>
<evidence type="ECO:0000256" key="3">
    <source>
        <dbReference type="ARBA" id="ARBA00022833"/>
    </source>
</evidence>
<dbReference type="PANTHER" id="PTHR24082">
    <property type="entry name" value="NUCLEAR HORMONE RECEPTOR"/>
    <property type="match status" value="1"/>
</dbReference>
<feature type="compositionally biased region" description="Basic and acidic residues" evidence="10">
    <location>
        <begin position="524"/>
        <end position="534"/>
    </location>
</feature>
<evidence type="ECO:0000259" key="12">
    <source>
        <dbReference type="PROSITE" id="PS51843"/>
    </source>
</evidence>
<dbReference type="GO" id="GO:0005634">
    <property type="term" value="C:nucleus"/>
    <property type="evidence" value="ECO:0007669"/>
    <property type="project" value="UniProtKB-SubCell"/>
</dbReference>
<dbReference type="Gene3D" id="1.10.565.10">
    <property type="entry name" value="Retinoid X Receptor"/>
    <property type="match status" value="1"/>
</dbReference>
<dbReference type="InterPro" id="IPR001723">
    <property type="entry name" value="Nuclear_hrmn_rcpt"/>
</dbReference>
<keyword evidence="1 9" id="KW-0479">Metal-binding</keyword>
<feature type="compositionally biased region" description="Polar residues" evidence="10">
    <location>
        <begin position="535"/>
        <end position="567"/>
    </location>
</feature>
<evidence type="ECO:0000256" key="1">
    <source>
        <dbReference type="ARBA" id="ARBA00022723"/>
    </source>
</evidence>
<dbReference type="SMART" id="SM00399">
    <property type="entry name" value="ZnF_C4"/>
    <property type="match status" value="1"/>
</dbReference>
<dbReference type="InterPro" id="IPR000536">
    <property type="entry name" value="Nucl_hrmn_rcpt_lig-bd"/>
</dbReference>
<evidence type="ECO:0000256" key="5">
    <source>
        <dbReference type="ARBA" id="ARBA00023125"/>
    </source>
</evidence>
<keyword evidence="4 9" id="KW-0805">Transcription regulation</keyword>
<comment type="similarity">
    <text evidence="9">Belongs to the nuclear hormone receptor family.</text>
</comment>
<dbReference type="SUPFAM" id="SSF48508">
    <property type="entry name" value="Nuclear receptor ligand-binding domain"/>
    <property type="match status" value="1"/>
</dbReference>
<dbReference type="PRINTS" id="PR00047">
    <property type="entry name" value="STROIDFINGER"/>
</dbReference>
<feature type="compositionally biased region" description="Basic and acidic residues" evidence="10">
    <location>
        <begin position="206"/>
        <end position="221"/>
    </location>
</feature>
<dbReference type="GO" id="GO:0030154">
    <property type="term" value="P:cell differentiation"/>
    <property type="evidence" value="ECO:0007669"/>
    <property type="project" value="TreeGrafter"/>
</dbReference>
<dbReference type="GO" id="GO:0000122">
    <property type="term" value="P:negative regulation of transcription by RNA polymerase II"/>
    <property type="evidence" value="ECO:0007669"/>
    <property type="project" value="TreeGrafter"/>
</dbReference>
<feature type="region of interest" description="Disordered" evidence="10">
    <location>
        <begin position="192"/>
        <end position="248"/>
    </location>
</feature>
<dbReference type="InterPro" id="IPR035500">
    <property type="entry name" value="NHR-like_dom_sf"/>
</dbReference>
<feature type="domain" description="Nuclear receptor" evidence="11">
    <location>
        <begin position="113"/>
        <end position="190"/>
    </location>
</feature>
<dbReference type="GO" id="GO:0008270">
    <property type="term" value="F:zinc ion binding"/>
    <property type="evidence" value="ECO:0007669"/>
    <property type="project" value="UniProtKB-KW"/>
</dbReference>
<dbReference type="PROSITE" id="PS00031">
    <property type="entry name" value="NUCLEAR_REC_DBD_1"/>
    <property type="match status" value="1"/>
</dbReference>
<dbReference type="PROSITE" id="PS51843">
    <property type="entry name" value="NR_LBD"/>
    <property type="match status" value="1"/>
</dbReference>
<evidence type="ECO:0000256" key="4">
    <source>
        <dbReference type="ARBA" id="ARBA00023015"/>
    </source>
</evidence>
<dbReference type="InterPro" id="IPR013088">
    <property type="entry name" value="Znf_NHR/GATA"/>
</dbReference>
<dbReference type="GO" id="GO:0000978">
    <property type="term" value="F:RNA polymerase II cis-regulatory region sequence-specific DNA binding"/>
    <property type="evidence" value="ECO:0007669"/>
    <property type="project" value="TreeGrafter"/>
</dbReference>
<evidence type="ECO:0000256" key="9">
    <source>
        <dbReference type="RuleBase" id="RU004334"/>
    </source>
</evidence>
<dbReference type="PROSITE" id="PS51030">
    <property type="entry name" value="NUCLEAR_REC_DBD_2"/>
    <property type="match status" value="1"/>
</dbReference>
<dbReference type="CDD" id="cd06916">
    <property type="entry name" value="NR_DBD_like"/>
    <property type="match status" value="1"/>
</dbReference>
<keyword evidence="3 9" id="KW-0862">Zinc</keyword>
<dbReference type="EMBL" id="MF360815">
    <property type="protein sequence ID" value="ASL70499.1"/>
    <property type="molecule type" value="Genomic_DNA"/>
</dbReference>
<dbReference type="Pfam" id="PF00105">
    <property type="entry name" value="zf-C4"/>
    <property type="match status" value="1"/>
</dbReference>
<reference evidence="13" key="2">
    <citation type="submission" date="2017-06" db="EMBL/GenBank/DDBJ databases">
        <authorList>
            <person name="Kim H.J."/>
            <person name="Triplett B.A."/>
        </authorList>
    </citation>
    <scope>NUCLEOTIDE SEQUENCE</scope>
</reference>
<accession>A0A221CAX1</accession>
<reference evidence="13" key="1">
    <citation type="journal article" date="2017" name="Gen. Comp. Endocrinol.">
        <title>Genome-wide identification of nuclear receptor (NR) genes and the evolutionary significance of the NR1O subfamily in the monogonont rotifer Brachionus spp.</title>
        <authorList>
            <person name="Kim D.H."/>
            <person name="Kim H.S."/>
            <person name="Hwang D.S."/>
            <person name="Kim H.J."/>
            <person name="Hagiwara A."/>
            <person name="Lee J.S."/>
            <person name="Jeong C.B."/>
        </authorList>
    </citation>
    <scope>NUCLEOTIDE SEQUENCE</scope>
</reference>
<dbReference type="PANTHER" id="PTHR24082:SF283">
    <property type="entry name" value="NUCLEAR HORMONE RECEPTOR HR96"/>
    <property type="match status" value="1"/>
</dbReference>
<dbReference type="SMART" id="SM00430">
    <property type="entry name" value="HOLI"/>
    <property type="match status" value="1"/>
</dbReference>
<name>A0A221CAX1_9BILA</name>
<dbReference type="Pfam" id="PF00104">
    <property type="entry name" value="Hormone_recep"/>
    <property type="match status" value="1"/>
</dbReference>
<dbReference type="GO" id="GO:0004879">
    <property type="term" value="F:nuclear receptor activity"/>
    <property type="evidence" value="ECO:0007669"/>
    <property type="project" value="TreeGrafter"/>
</dbReference>
<dbReference type="Gene3D" id="3.30.50.10">
    <property type="entry name" value="Erythroid Transcription Factor GATA-1, subunit A"/>
    <property type="match status" value="1"/>
</dbReference>
<dbReference type="InterPro" id="IPR001628">
    <property type="entry name" value="Znf_hrmn_rcpt"/>
</dbReference>
<evidence type="ECO:0000256" key="7">
    <source>
        <dbReference type="ARBA" id="ARBA00023170"/>
    </source>
</evidence>
<keyword evidence="7 9" id="KW-0675">Receptor</keyword>
<proteinExistence type="inferred from homology"/>
<comment type="subcellular location">
    <subcellularLocation>
        <location evidence="9">Nucleus</location>
    </subcellularLocation>
</comment>
<dbReference type="InterPro" id="IPR050234">
    <property type="entry name" value="Nuclear_hormone_rcpt_NR1"/>
</dbReference>
<dbReference type="SUPFAM" id="SSF57716">
    <property type="entry name" value="Glucocorticoid receptor-like (DNA-binding domain)"/>
    <property type="match status" value="1"/>
</dbReference>
<dbReference type="GO" id="GO:0045944">
    <property type="term" value="P:positive regulation of transcription by RNA polymerase II"/>
    <property type="evidence" value="ECO:0007669"/>
    <property type="project" value="TreeGrafter"/>
</dbReference>
<dbReference type="AlphaFoldDB" id="A0A221CAX1"/>
<protein>
    <submittedName>
        <fullName evidence="13">Nuclear receptor</fullName>
    </submittedName>
</protein>
<evidence type="ECO:0000256" key="2">
    <source>
        <dbReference type="ARBA" id="ARBA00022771"/>
    </source>
</evidence>
<evidence type="ECO:0000256" key="8">
    <source>
        <dbReference type="ARBA" id="ARBA00023242"/>
    </source>
</evidence>
<feature type="compositionally biased region" description="Basic and acidic residues" evidence="10">
    <location>
        <begin position="232"/>
        <end position="245"/>
    </location>
</feature>
<feature type="region of interest" description="Disordered" evidence="10">
    <location>
        <begin position="524"/>
        <end position="590"/>
    </location>
</feature>
<keyword evidence="5 9" id="KW-0238">DNA-binding</keyword>
<feature type="compositionally biased region" description="Low complexity" evidence="10">
    <location>
        <begin position="568"/>
        <end position="582"/>
    </location>
</feature>